<sequence>MGRFISGADRKQTTLFPPCVDDWIGVDNPVRVIDAFVDTLDLLVLGFDGAQPAATGRPSYHPSVLLKLYIYGYLNRVQSSRRLEREADRNVELMWLVGRLVPDHKTIADFRRDNGPAIRRVCGRFVLLCREMALLTSGSVAIDGSKFKAVNNRDRNFTAAKLARRREQIEESVARYLSQLDTADRQEPTDVLAAKTDRLKEKIARLEEEMKRLDGLEEHMLAAPDQQISLTDPDARSMATSGRGTGMVGYNVQVAVDTEHHIIVAHKVTNVGSDRAQLSGMATTTKTVLGVDRLDVVADRGYFSSEQILASEQAGVTVTLPKPLTSRARYEGRFGKPDFVYVPEQDVYRCPAGELLKNRLQSEERGLKINRYWASTCQTCAIKSRCTPGKERRISRWEHEDVIDAMQHRLDANPDAMRIRRQTAEHPFGTLKARMGYTHFLTRTKTRVSTEMALHVLAYNLTRVLNIMGSRNLLSAIAG</sequence>
<comment type="caution">
    <text evidence="4">The sequence shown here is derived from an EMBL/GenBank/DDBJ whole genome shotgun (WGS) entry which is preliminary data.</text>
</comment>
<organism evidence="4 5">
    <name type="scientific">Sphingobium tyrosinilyticum</name>
    <dbReference type="NCBI Taxonomy" id="2715436"/>
    <lineage>
        <taxon>Bacteria</taxon>
        <taxon>Pseudomonadati</taxon>
        <taxon>Pseudomonadota</taxon>
        <taxon>Alphaproteobacteria</taxon>
        <taxon>Sphingomonadales</taxon>
        <taxon>Sphingomonadaceae</taxon>
        <taxon>Sphingobium</taxon>
    </lineage>
</organism>
<proteinExistence type="predicted"/>
<feature type="coiled-coil region" evidence="1">
    <location>
        <begin position="159"/>
        <end position="219"/>
    </location>
</feature>
<name>A0ABV9F1N8_9SPHN</name>
<dbReference type="InterPro" id="IPR025668">
    <property type="entry name" value="Tnp_DDE_dom"/>
</dbReference>
<dbReference type="NCBIfam" id="NF033551">
    <property type="entry name" value="transpos_IS1182"/>
    <property type="match status" value="1"/>
</dbReference>
<dbReference type="PANTHER" id="PTHR33408">
    <property type="entry name" value="TRANSPOSASE"/>
    <property type="match status" value="1"/>
</dbReference>
<feature type="domain" description="Transposase InsH N-terminal" evidence="2">
    <location>
        <begin position="20"/>
        <end position="112"/>
    </location>
</feature>
<evidence type="ECO:0000256" key="1">
    <source>
        <dbReference type="SAM" id="Coils"/>
    </source>
</evidence>
<dbReference type="InterPro" id="IPR047629">
    <property type="entry name" value="IS1182_transpos"/>
</dbReference>
<dbReference type="EMBL" id="JBHSFZ010000038">
    <property type="protein sequence ID" value="MFC4595512.1"/>
    <property type="molecule type" value="Genomic_DNA"/>
</dbReference>
<dbReference type="Pfam" id="PF05598">
    <property type="entry name" value="DUF772"/>
    <property type="match status" value="1"/>
</dbReference>
<gene>
    <name evidence="4" type="ORF">ACFO3E_15135</name>
</gene>
<evidence type="ECO:0000313" key="4">
    <source>
        <dbReference type="EMBL" id="MFC4595512.1"/>
    </source>
</evidence>
<reference evidence="5" key="1">
    <citation type="journal article" date="2019" name="Int. J. Syst. Evol. Microbiol.">
        <title>The Global Catalogue of Microorganisms (GCM) 10K type strain sequencing project: providing services to taxonomists for standard genome sequencing and annotation.</title>
        <authorList>
            <consortium name="The Broad Institute Genomics Platform"/>
            <consortium name="The Broad Institute Genome Sequencing Center for Infectious Disease"/>
            <person name="Wu L."/>
            <person name="Ma J."/>
        </authorList>
    </citation>
    <scope>NUCLEOTIDE SEQUENCE [LARGE SCALE GENOMIC DNA]</scope>
    <source>
        <strain evidence="5">NBRC 103632</strain>
    </source>
</reference>
<evidence type="ECO:0000313" key="5">
    <source>
        <dbReference type="Proteomes" id="UP001595957"/>
    </source>
</evidence>
<feature type="domain" description="Transposase DDE" evidence="3">
    <location>
        <begin position="350"/>
        <end position="464"/>
    </location>
</feature>
<dbReference type="PANTHER" id="PTHR33408:SF2">
    <property type="entry name" value="TRANSPOSASE DDE DOMAIN-CONTAINING PROTEIN"/>
    <property type="match status" value="1"/>
</dbReference>
<protein>
    <submittedName>
        <fullName evidence="4">IS1182 family transposase</fullName>
    </submittedName>
</protein>
<dbReference type="Proteomes" id="UP001595957">
    <property type="component" value="Unassembled WGS sequence"/>
</dbReference>
<dbReference type="RefSeq" id="WP_380805786.1">
    <property type="nucleotide sequence ID" value="NZ_JBHSFZ010000038.1"/>
</dbReference>
<dbReference type="Pfam" id="PF13751">
    <property type="entry name" value="DDE_Tnp_1_6"/>
    <property type="match status" value="1"/>
</dbReference>
<accession>A0ABV9F1N8</accession>
<keyword evidence="1" id="KW-0175">Coiled coil</keyword>
<evidence type="ECO:0000259" key="3">
    <source>
        <dbReference type="Pfam" id="PF13751"/>
    </source>
</evidence>
<evidence type="ECO:0000259" key="2">
    <source>
        <dbReference type="Pfam" id="PF05598"/>
    </source>
</evidence>
<keyword evidence="5" id="KW-1185">Reference proteome</keyword>
<dbReference type="InterPro" id="IPR008490">
    <property type="entry name" value="Transposase_InsH_N"/>
</dbReference>